<protein>
    <submittedName>
        <fullName evidence="2">Uncharacterized protein</fullName>
    </submittedName>
</protein>
<organism evidence="2 3">
    <name type="scientific">Brenthis ino</name>
    <name type="common">lesser marbled fritillary</name>
    <dbReference type="NCBI Taxonomy" id="405034"/>
    <lineage>
        <taxon>Eukaryota</taxon>
        <taxon>Metazoa</taxon>
        <taxon>Ecdysozoa</taxon>
        <taxon>Arthropoda</taxon>
        <taxon>Hexapoda</taxon>
        <taxon>Insecta</taxon>
        <taxon>Pterygota</taxon>
        <taxon>Neoptera</taxon>
        <taxon>Endopterygota</taxon>
        <taxon>Lepidoptera</taxon>
        <taxon>Glossata</taxon>
        <taxon>Ditrysia</taxon>
        <taxon>Papilionoidea</taxon>
        <taxon>Nymphalidae</taxon>
        <taxon>Heliconiinae</taxon>
        <taxon>Argynnini</taxon>
        <taxon>Brenthis</taxon>
    </lineage>
</organism>
<feature type="signal peptide" evidence="1">
    <location>
        <begin position="1"/>
        <end position="19"/>
    </location>
</feature>
<proteinExistence type="predicted"/>
<name>A0A8J9V6L5_9NEOP</name>
<dbReference type="AlphaFoldDB" id="A0A8J9V6L5"/>
<feature type="chain" id="PRO_5035454513" evidence="1">
    <location>
        <begin position="20"/>
        <end position="164"/>
    </location>
</feature>
<dbReference type="Proteomes" id="UP000838878">
    <property type="component" value="Chromosome 1"/>
</dbReference>
<gene>
    <name evidence="2" type="ORF">BINO364_LOCUS803</name>
</gene>
<dbReference type="OrthoDB" id="25987at2759"/>
<reference evidence="2" key="1">
    <citation type="submission" date="2021-12" db="EMBL/GenBank/DDBJ databases">
        <authorList>
            <person name="Martin H S."/>
        </authorList>
    </citation>
    <scope>NUCLEOTIDE SEQUENCE</scope>
</reference>
<evidence type="ECO:0000313" key="2">
    <source>
        <dbReference type="EMBL" id="CAH0713665.1"/>
    </source>
</evidence>
<keyword evidence="1" id="KW-0732">Signal</keyword>
<keyword evidence="3" id="KW-1185">Reference proteome</keyword>
<evidence type="ECO:0000313" key="3">
    <source>
        <dbReference type="Proteomes" id="UP000838878"/>
    </source>
</evidence>
<accession>A0A8J9V6L5</accession>
<sequence>MSCEIYSIILSYVLLGVVAEKVNHDLSDSSDSIDIVSRPLLDSTTQKDLVTTQDCIAAKRILKEYCTISDDELLDIFNRTKVHPLFQFEWCLLQINNLNKLCGSPYTSTVYSKTYNATFVYKILCKIKGENAIQTITDLLNPAPSVLAFTSGIIEMYEKLLYEY</sequence>
<dbReference type="EMBL" id="OV170221">
    <property type="protein sequence ID" value="CAH0713665.1"/>
    <property type="molecule type" value="Genomic_DNA"/>
</dbReference>
<feature type="non-terminal residue" evidence="2">
    <location>
        <position position="164"/>
    </location>
</feature>
<evidence type="ECO:0000256" key="1">
    <source>
        <dbReference type="SAM" id="SignalP"/>
    </source>
</evidence>